<evidence type="ECO:0000313" key="10">
    <source>
        <dbReference type="Proteomes" id="UP000198534"/>
    </source>
</evidence>
<evidence type="ECO:0000256" key="5">
    <source>
        <dbReference type="ARBA" id="ARBA00022989"/>
    </source>
</evidence>
<evidence type="ECO:0000313" key="9">
    <source>
        <dbReference type="EMBL" id="SDX32987.1"/>
    </source>
</evidence>
<dbReference type="PANTHER" id="PTHR23513:SF6">
    <property type="entry name" value="MAJOR FACILITATOR SUPERFAMILY ASSOCIATED DOMAIN-CONTAINING PROTEIN"/>
    <property type="match status" value="1"/>
</dbReference>
<dbReference type="GO" id="GO:0022857">
    <property type="term" value="F:transmembrane transporter activity"/>
    <property type="evidence" value="ECO:0007669"/>
    <property type="project" value="InterPro"/>
</dbReference>
<keyword evidence="4 7" id="KW-0812">Transmembrane</keyword>
<evidence type="ECO:0000256" key="6">
    <source>
        <dbReference type="ARBA" id="ARBA00023136"/>
    </source>
</evidence>
<reference evidence="9 10" key="1">
    <citation type="submission" date="2016-10" db="EMBL/GenBank/DDBJ databases">
        <authorList>
            <person name="de Groot N.N."/>
        </authorList>
    </citation>
    <scope>NUCLEOTIDE SEQUENCE [LARGE SCALE GENOMIC DNA]</scope>
    <source>
        <strain evidence="9 10">DSM 45610</strain>
    </source>
</reference>
<feature type="transmembrane region" description="Helical" evidence="7">
    <location>
        <begin position="52"/>
        <end position="74"/>
    </location>
</feature>
<dbReference type="Proteomes" id="UP000198534">
    <property type="component" value="Unassembled WGS sequence"/>
</dbReference>
<dbReference type="OrthoDB" id="3613552at2"/>
<dbReference type="RefSeq" id="WP_091741896.1">
    <property type="nucleotide sequence ID" value="NZ_FNNQ01000014.1"/>
</dbReference>
<protein>
    <submittedName>
        <fullName evidence="9">Major Facilitator Superfamily protein</fullName>
    </submittedName>
</protein>
<keyword evidence="2" id="KW-0813">Transport</keyword>
<evidence type="ECO:0000256" key="1">
    <source>
        <dbReference type="ARBA" id="ARBA00004651"/>
    </source>
</evidence>
<evidence type="ECO:0000256" key="7">
    <source>
        <dbReference type="SAM" id="Phobius"/>
    </source>
</evidence>
<sequence length="411" mass="44784">MELEREVTVEARSIWRNKEIFLLLASTVLSGISISMYIVFEQLFVLQQLHMSAAYMGLVMIATSLPRVLFMAVGGVLADRFRRSQLMLISLFTRCLSIVILILLLHYGWLNVWLLMGVAFIFGSLDALFWPARDALVPVIVPKDQITRANSFMQTTSQVSILTGPLVGGLAITGVGYEGALIIIFVVLLLGGSLLFFIREPIEPITRPFALFQDLKEGFLYVVRSPLIATLIGLFILVNFFFVGPLMMGIPIIASTILDGSPLALSYLQSALTGGMLIGAMVIAYLNPQRRRGSLILSCLIVEGILLIALSFLTNLVFLIGTMVAVGMCIASINIFGPSIVQENTEVKKLGRVLSLNTTVSMGLIPVGYAAVSGALSMHLSISSIQFYCGWILVGIAIIVMGISKPMRKAD</sequence>
<dbReference type="Gene3D" id="1.20.1250.20">
    <property type="entry name" value="MFS general substrate transporter like domains"/>
    <property type="match status" value="1"/>
</dbReference>
<dbReference type="CDD" id="cd06173">
    <property type="entry name" value="MFS_MefA_like"/>
    <property type="match status" value="1"/>
</dbReference>
<feature type="domain" description="Major facilitator superfamily (MFS) profile" evidence="8">
    <location>
        <begin position="19"/>
        <end position="409"/>
    </location>
</feature>
<evidence type="ECO:0000256" key="3">
    <source>
        <dbReference type="ARBA" id="ARBA00022475"/>
    </source>
</evidence>
<comment type="subcellular location">
    <subcellularLocation>
        <location evidence="1">Cell membrane</location>
        <topology evidence="1">Multi-pass membrane protein</topology>
    </subcellularLocation>
</comment>
<dbReference type="InterPro" id="IPR011701">
    <property type="entry name" value="MFS"/>
</dbReference>
<dbReference type="AlphaFoldDB" id="A0A1H3ATG6"/>
<keyword evidence="3" id="KW-1003">Cell membrane</keyword>
<organism evidence="9 10">
    <name type="scientific">Marininema mesophilum</name>
    <dbReference type="NCBI Taxonomy" id="1048340"/>
    <lineage>
        <taxon>Bacteria</taxon>
        <taxon>Bacillati</taxon>
        <taxon>Bacillota</taxon>
        <taxon>Bacilli</taxon>
        <taxon>Bacillales</taxon>
        <taxon>Thermoactinomycetaceae</taxon>
        <taxon>Marininema</taxon>
    </lineage>
</organism>
<feature type="transmembrane region" description="Helical" evidence="7">
    <location>
        <begin position="353"/>
        <end position="372"/>
    </location>
</feature>
<feature type="transmembrane region" description="Helical" evidence="7">
    <location>
        <begin position="293"/>
        <end position="312"/>
    </location>
</feature>
<feature type="transmembrane region" description="Helical" evidence="7">
    <location>
        <begin position="318"/>
        <end position="341"/>
    </location>
</feature>
<dbReference type="GO" id="GO:0005886">
    <property type="term" value="C:plasma membrane"/>
    <property type="evidence" value="ECO:0007669"/>
    <property type="project" value="UniProtKB-SubCell"/>
</dbReference>
<feature type="transmembrane region" description="Helical" evidence="7">
    <location>
        <begin position="179"/>
        <end position="198"/>
    </location>
</feature>
<feature type="transmembrane region" description="Helical" evidence="7">
    <location>
        <begin position="219"/>
        <end position="244"/>
    </location>
</feature>
<name>A0A1H3ATG6_9BACL</name>
<dbReference type="PANTHER" id="PTHR23513">
    <property type="entry name" value="INTEGRAL MEMBRANE EFFLUX PROTEIN-RELATED"/>
    <property type="match status" value="1"/>
</dbReference>
<keyword evidence="6 7" id="KW-0472">Membrane</keyword>
<dbReference type="PROSITE" id="PS50850">
    <property type="entry name" value="MFS"/>
    <property type="match status" value="1"/>
</dbReference>
<dbReference type="Pfam" id="PF07690">
    <property type="entry name" value="MFS_1"/>
    <property type="match status" value="1"/>
</dbReference>
<evidence type="ECO:0000259" key="8">
    <source>
        <dbReference type="PROSITE" id="PS50850"/>
    </source>
</evidence>
<keyword evidence="5 7" id="KW-1133">Transmembrane helix</keyword>
<feature type="transmembrane region" description="Helical" evidence="7">
    <location>
        <begin position="264"/>
        <end position="286"/>
    </location>
</feature>
<dbReference type="STRING" id="1048340.SAMN05444487_11453"/>
<dbReference type="InterPro" id="IPR036259">
    <property type="entry name" value="MFS_trans_sf"/>
</dbReference>
<feature type="transmembrane region" description="Helical" evidence="7">
    <location>
        <begin position="20"/>
        <end position="40"/>
    </location>
</feature>
<proteinExistence type="predicted"/>
<accession>A0A1H3ATG6</accession>
<dbReference type="SUPFAM" id="SSF103473">
    <property type="entry name" value="MFS general substrate transporter"/>
    <property type="match status" value="1"/>
</dbReference>
<dbReference type="EMBL" id="FNNQ01000014">
    <property type="protein sequence ID" value="SDX32987.1"/>
    <property type="molecule type" value="Genomic_DNA"/>
</dbReference>
<evidence type="ECO:0000256" key="2">
    <source>
        <dbReference type="ARBA" id="ARBA00022448"/>
    </source>
</evidence>
<feature type="transmembrane region" description="Helical" evidence="7">
    <location>
        <begin position="384"/>
        <end position="403"/>
    </location>
</feature>
<gene>
    <name evidence="9" type="ORF">SAMN05444487_11453</name>
</gene>
<keyword evidence="10" id="KW-1185">Reference proteome</keyword>
<evidence type="ECO:0000256" key="4">
    <source>
        <dbReference type="ARBA" id="ARBA00022692"/>
    </source>
</evidence>
<dbReference type="InterPro" id="IPR020846">
    <property type="entry name" value="MFS_dom"/>
</dbReference>